<protein>
    <submittedName>
        <fullName evidence="1">Uncharacterized protein</fullName>
    </submittedName>
</protein>
<dbReference type="EMBL" id="GEEE01006394">
    <property type="protein sequence ID" value="JAP56831.1"/>
    <property type="molecule type" value="Transcribed_RNA"/>
</dbReference>
<accession>A0A0X3PY74</accession>
<dbReference type="AlphaFoldDB" id="A0A0X3PY74"/>
<organism evidence="1">
    <name type="scientific">Schistocephalus solidus</name>
    <name type="common">Tapeworm</name>
    <dbReference type="NCBI Taxonomy" id="70667"/>
    <lineage>
        <taxon>Eukaryota</taxon>
        <taxon>Metazoa</taxon>
        <taxon>Spiralia</taxon>
        <taxon>Lophotrochozoa</taxon>
        <taxon>Platyhelminthes</taxon>
        <taxon>Cestoda</taxon>
        <taxon>Eucestoda</taxon>
        <taxon>Diphyllobothriidea</taxon>
        <taxon>Diphyllobothriidae</taxon>
        <taxon>Schistocephalus</taxon>
    </lineage>
</organism>
<sequence length="111" mass="12750">MKQGIPSQTVNLSPSRSHLHIMHHGLVGDLRICCNLTSEPMLGALTYTRRIRLNFPRTFRHHRLTDSTVYVSMKIGSKTRRRRNPITTHLSSSLYSHIQNRLTSIITDDAE</sequence>
<gene>
    <name evidence="1" type="ORF">TR117255</name>
</gene>
<evidence type="ECO:0000313" key="1">
    <source>
        <dbReference type="EMBL" id="JAP56831.1"/>
    </source>
</evidence>
<reference evidence="1" key="1">
    <citation type="submission" date="2016-01" db="EMBL/GenBank/DDBJ databases">
        <title>Reference transcriptome for the parasite Schistocephalus solidus: insights into the molecular evolution of parasitism.</title>
        <authorList>
            <person name="Hebert F.O."/>
            <person name="Grambauer S."/>
            <person name="Barber I."/>
            <person name="Landry C.R."/>
            <person name="Aubin-Horth N."/>
        </authorList>
    </citation>
    <scope>NUCLEOTIDE SEQUENCE</scope>
</reference>
<name>A0A0X3PY74_SCHSO</name>
<proteinExistence type="predicted"/>